<dbReference type="AlphaFoldDB" id="A0A3S5AJY5"/>
<dbReference type="InterPro" id="IPR036880">
    <property type="entry name" value="Kunitz_BPTI_sf"/>
</dbReference>
<comment type="caution">
    <text evidence="3">The sequence shown here is derived from an EMBL/GenBank/DDBJ whole genome shotgun (WGS) entry which is preliminary data.</text>
</comment>
<evidence type="ECO:0000313" key="3">
    <source>
        <dbReference type="EMBL" id="VEL22063.1"/>
    </source>
</evidence>
<dbReference type="Gene3D" id="4.10.410.10">
    <property type="entry name" value="Pancreatic trypsin inhibitor Kunitz domain"/>
    <property type="match status" value="1"/>
</dbReference>
<dbReference type="Proteomes" id="UP000784294">
    <property type="component" value="Unassembled WGS sequence"/>
</dbReference>
<dbReference type="Pfam" id="PF00014">
    <property type="entry name" value="Kunitz_BPTI"/>
    <property type="match status" value="1"/>
</dbReference>
<protein>
    <recommendedName>
        <fullName evidence="2">BPTI/Kunitz inhibitor domain-containing protein</fullName>
    </recommendedName>
</protein>
<reference evidence="3" key="1">
    <citation type="submission" date="2018-11" db="EMBL/GenBank/DDBJ databases">
        <authorList>
            <consortium name="Pathogen Informatics"/>
        </authorList>
    </citation>
    <scope>NUCLEOTIDE SEQUENCE</scope>
</reference>
<dbReference type="FunFam" id="4.10.410.10:FF:000020">
    <property type="entry name" value="Collagen, type VI, alpha 3"/>
    <property type="match status" value="1"/>
</dbReference>
<evidence type="ECO:0000259" key="2">
    <source>
        <dbReference type="PROSITE" id="PS50279"/>
    </source>
</evidence>
<name>A0A3S5AJY5_9PLAT</name>
<dbReference type="PROSITE" id="PS50279">
    <property type="entry name" value="BPTI_KUNITZ_2"/>
    <property type="match status" value="1"/>
</dbReference>
<evidence type="ECO:0000313" key="4">
    <source>
        <dbReference type="Proteomes" id="UP000784294"/>
    </source>
</evidence>
<dbReference type="PRINTS" id="PR00759">
    <property type="entry name" value="BASICPTASE"/>
</dbReference>
<organism evidence="3 4">
    <name type="scientific">Protopolystoma xenopodis</name>
    <dbReference type="NCBI Taxonomy" id="117903"/>
    <lineage>
        <taxon>Eukaryota</taxon>
        <taxon>Metazoa</taxon>
        <taxon>Spiralia</taxon>
        <taxon>Lophotrochozoa</taxon>
        <taxon>Platyhelminthes</taxon>
        <taxon>Monogenea</taxon>
        <taxon>Polyopisthocotylea</taxon>
        <taxon>Polystomatidea</taxon>
        <taxon>Polystomatidae</taxon>
        <taxon>Protopolystoma</taxon>
    </lineage>
</organism>
<dbReference type="GO" id="GO:0004867">
    <property type="term" value="F:serine-type endopeptidase inhibitor activity"/>
    <property type="evidence" value="ECO:0007669"/>
    <property type="project" value="InterPro"/>
</dbReference>
<dbReference type="SUPFAM" id="SSF57362">
    <property type="entry name" value="BPTI-like"/>
    <property type="match status" value="1"/>
</dbReference>
<dbReference type="InterPro" id="IPR002223">
    <property type="entry name" value="Kunitz_BPTI"/>
</dbReference>
<dbReference type="PANTHER" id="PTHR10083:SF374">
    <property type="entry name" value="BPTI_KUNITZ INHIBITOR DOMAIN-CONTAINING PROTEIN"/>
    <property type="match status" value="1"/>
</dbReference>
<dbReference type="SMART" id="SM00131">
    <property type="entry name" value="KU"/>
    <property type="match status" value="1"/>
</dbReference>
<dbReference type="PANTHER" id="PTHR10083">
    <property type="entry name" value="KUNITZ-TYPE PROTEASE INHIBITOR-RELATED"/>
    <property type="match status" value="1"/>
</dbReference>
<proteinExistence type="predicted"/>
<accession>A0A3S5AJY5</accession>
<dbReference type="GO" id="GO:0005615">
    <property type="term" value="C:extracellular space"/>
    <property type="evidence" value="ECO:0007669"/>
    <property type="project" value="TreeGrafter"/>
</dbReference>
<evidence type="ECO:0000256" key="1">
    <source>
        <dbReference type="ARBA" id="ARBA00023157"/>
    </source>
</evidence>
<dbReference type="EMBL" id="CAAALY010054514">
    <property type="protein sequence ID" value="VEL22063.1"/>
    <property type="molecule type" value="Genomic_DNA"/>
</dbReference>
<dbReference type="OrthoDB" id="4473401at2759"/>
<keyword evidence="4" id="KW-1185">Reference proteome</keyword>
<gene>
    <name evidence="3" type="ORF">PXEA_LOCUS15503</name>
</gene>
<sequence>MQRGRIGAQPLRGQAHIHTHLKHVVTDFHHLSCIDVCRLPKDHGGCTHFELRWYYNWQERRCLTLAYGGCFGNANRFITKEECEGFCQARDICRLQVEVCSGIEF</sequence>
<dbReference type="InterPro" id="IPR050098">
    <property type="entry name" value="TFPI/VKTCI-like"/>
</dbReference>
<dbReference type="CDD" id="cd00109">
    <property type="entry name" value="Kunitz-type"/>
    <property type="match status" value="1"/>
</dbReference>
<keyword evidence="1" id="KW-1015">Disulfide bond</keyword>
<feature type="domain" description="BPTI/Kunitz inhibitor" evidence="2">
    <location>
        <begin position="37"/>
        <end position="87"/>
    </location>
</feature>